<sequence length="55" mass="6329">MRFNKYTVIFIFLAIASNFALSMWLKQGLLGVVIAIIFLLIATWTTKQPTDDQHK</sequence>
<accession>A0ABV3II30</accession>
<protein>
    <submittedName>
        <fullName evidence="2">Uncharacterized protein</fullName>
    </submittedName>
</protein>
<organism evidence="2 3">
    <name type="scientific">Bacillus proteolyticus</name>
    <dbReference type="NCBI Taxonomy" id="2026192"/>
    <lineage>
        <taxon>Bacteria</taxon>
        <taxon>Bacillati</taxon>
        <taxon>Bacillota</taxon>
        <taxon>Bacilli</taxon>
        <taxon>Bacillales</taxon>
        <taxon>Bacillaceae</taxon>
        <taxon>Bacillus</taxon>
        <taxon>Bacillus cereus group</taxon>
    </lineage>
</organism>
<keyword evidence="1" id="KW-1133">Transmembrane helix</keyword>
<dbReference type="EMBL" id="JBEGIE010000058">
    <property type="protein sequence ID" value="MEV4913836.1"/>
    <property type="molecule type" value="Genomic_DNA"/>
</dbReference>
<comment type="caution">
    <text evidence="2">The sequence shown here is derived from an EMBL/GenBank/DDBJ whole genome shotgun (WGS) entry which is preliminary data.</text>
</comment>
<feature type="transmembrane region" description="Helical" evidence="1">
    <location>
        <begin position="29"/>
        <end position="46"/>
    </location>
</feature>
<reference evidence="2 3" key="1">
    <citation type="journal article" date="2023" name="Proc. Natl. Acad. Sci. U.S.A.">
        <title>Bacterial tolerance to host-exuded specialized metabolites structures the maize root microbiome.</title>
        <authorList>
            <person name="Thoenen L."/>
            <person name="Giroud C."/>
            <person name="Kreuzer M."/>
            <person name="Waelchli J."/>
            <person name="Gfeller V."/>
            <person name="Deslandes-Herold G."/>
            <person name="Mateo P."/>
            <person name="Robert C.A.M."/>
            <person name="Ahrens C.H."/>
            <person name="Rubio-Somoza I."/>
            <person name="Bruggmann R."/>
            <person name="Erb M."/>
            <person name="Schlaeppi K."/>
        </authorList>
    </citation>
    <scope>NUCLEOTIDE SEQUENCE [LARGE SCALE GENOMIC DNA]</scope>
    <source>
        <strain evidence="2 3">LBA1-1-1.1</strain>
    </source>
</reference>
<evidence type="ECO:0000313" key="2">
    <source>
        <dbReference type="EMBL" id="MEV4913836.1"/>
    </source>
</evidence>
<dbReference type="Proteomes" id="UP001552502">
    <property type="component" value="Unassembled WGS sequence"/>
</dbReference>
<evidence type="ECO:0000313" key="3">
    <source>
        <dbReference type="Proteomes" id="UP001552502"/>
    </source>
</evidence>
<keyword evidence="1" id="KW-0812">Transmembrane</keyword>
<proteinExistence type="predicted"/>
<keyword evidence="1" id="KW-0472">Membrane</keyword>
<name>A0ABV3II30_9BACI</name>
<gene>
    <name evidence="2" type="ORF">MRBLBA1_004768</name>
</gene>
<keyword evidence="3" id="KW-1185">Reference proteome</keyword>
<dbReference type="RefSeq" id="WP_199640485.1">
    <property type="nucleotide sequence ID" value="NZ_JBEGIE010000058.1"/>
</dbReference>
<evidence type="ECO:0000256" key="1">
    <source>
        <dbReference type="SAM" id="Phobius"/>
    </source>
</evidence>
<feature type="transmembrane region" description="Helical" evidence="1">
    <location>
        <begin position="6"/>
        <end position="24"/>
    </location>
</feature>